<keyword evidence="1 4" id="KW-0808">Transferase</keyword>
<dbReference type="Gene3D" id="3.40.50.2000">
    <property type="entry name" value="Glycogen Phosphorylase B"/>
    <property type="match status" value="1"/>
</dbReference>
<feature type="domain" description="DUF1972" evidence="3">
    <location>
        <begin position="70"/>
        <end position="140"/>
    </location>
</feature>
<feature type="domain" description="Glycosyl transferase family 1" evidence="2">
    <location>
        <begin position="159"/>
        <end position="305"/>
    </location>
</feature>
<evidence type="ECO:0000256" key="1">
    <source>
        <dbReference type="ARBA" id="ARBA00022679"/>
    </source>
</evidence>
<evidence type="ECO:0000259" key="2">
    <source>
        <dbReference type="Pfam" id="PF00534"/>
    </source>
</evidence>
<sequence>MTVYCQVDPGQEPPINDTWEGINRIFVATSIRGAGGTVQFDWRSVIDAARRRSRLVLTLGYNTALFSLMLRVRGIRNVMNMDGIEWSRAKWGKAARVWLWMNERFGCWFADHLIADHPRIADHLASRVSRAKISTIAYGSREIATSDSERLARYSLFPKSYVLLIGRLEPENSILEIVEAFSRRSRGYKLVVLGNYTPECSDFHRKIHAAAGNEVVFLGAIYDQATVDALRHAAILYIHGHQVGGTNPSLVEALGAGNPVLAHDNQFNRWVAGEGSSYFSGVDDCAEKLDNLLADEQRLSEMSAASSARHRHAFRWPDILSAYEALLLSWLPGSVKLETATHESEVRLLEERVEP</sequence>
<protein>
    <submittedName>
        <fullName evidence="4">Glycosyl transferases group 1 family protein</fullName>
    </submittedName>
</protein>
<dbReference type="PANTHER" id="PTHR46401">
    <property type="entry name" value="GLYCOSYLTRANSFERASE WBBK-RELATED"/>
    <property type="match status" value="1"/>
</dbReference>
<dbReference type="SUPFAM" id="SSF53756">
    <property type="entry name" value="UDP-Glycosyltransferase/glycogen phosphorylase"/>
    <property type="match status" value="1"/>
</dbReference>
<dbReference type="Pfam" id="PF09314">
    <property type="entry name" value="DUF1972"/>
    <property type="match status" value="1"/>
</dbReference>
<dbReference type="Pfam" id="PF00534">
    <property type="entry name" value="Glycos_transf_1"/>
    <property type="match status" value="1"/>
</dbReference>
<dbReference type="PANTHER" id="PTHR46401:SF2">
    <property type="entry name" value="GLYCOSYLTRANSFERASE WBBK-RELATED"/>
    <property type="match status" value="1"/>
</dbReference>
<accession>A0AAU8T5T7</accession>
<evidence type="ECO:0000313" key="4">
    <source>
        <dbReference type="EMBL" id="AJZ61916.1"/>
    </source>
</evidence>
<evidence type="ECO:0000259" key="3">
    <source>
        <dbReference type="Pfam" id="PF09314"/>
    </source>
</evidence>
<dbReference type="InterPro" id="IPR001296">
    <property type="entry name" value="Glyco_trans_1"/>
</dbReference>
<reference evidence="4 5" key="1">
    <citation type="journal article" date="2015" name="Genome Announc.">
        <title>Complete genome sequences for 59 burkholderia isolates, both pathogenic and near neighbor.</title>
        <authorList>
            <person name="Johnson S.L."/>
            <person name="Bishop-Lilly K.A."/>
            <person name="Ladner J.T."/>
            <person name="Daligault H.E."/>
            <person name="Davenport K.W."/>
            <person name="Jaissle J."/>
            <person name="Frey K.G."/>
            <person name="Koroleva G.I."/>
            <person name="Bruce D.C."/>
            <person name="Coyne S.R."/>
            <person name="Broomall S.M."/>
            <person name="Li P.E."/>
            <person name="Teshima H."/>
            <person name="Gibbons H.S."/>
            <person name="Palacios G.F."/>
            <person name="Rosenzweig C.N."/>
            <person name="Redden C.L."/>
            <person name="Xu Y."/>
            <person name="Minogue T.D."/>
            <person name="Chain P.S."/>
        </authorList>
    </citation>
    <scope>NUCLEOTIDE SEQUENCE [LARGE SCALE GENOMIC DNA]</scope>
    <source>
        <strain evidence="4 5">ATCC BAA-463</strain>
    </source>
</reference>
<organism evidence="4 5">
    <name type="scientific">Paraburkholderia fungorum</name>
    <dbReference type="NCBI Taxonomy" id="134537"/>
    <lineage>
        <taxon>Bacteria</taxon>
        <taxon>Pseudomonadati</taxon>
        <taxon>Pseudomonadota</taxon>
        <taxon>Betaproteobacteria</taxon>
        <taxon>Burkholderiales</taxon>
        <taxon>Burkholderiaceae</taxon>
        <taxon>Paraburkholderia</taxon>
    </lineage>
</organism>
<dbReference type="GO" id="GO:0016757">
    <property type="term" value="F:glycosyltransferase activity"/>
    <property type="evidence" value="ECO:0007669"/>
    <property type="project" value="InterPro"/>
</dbReference>
<dbReference type="EMBL" id="CP010027">
    <property type="protein sequence ID" value="AJZ61916.1"/>
    <property type="molecule type" value="Genomic_DNA"/>
</dbReference>
<proteinExistence type="predicted"/>
<evidence type="ECO:0000313" key="5">
    <source>
        <dbReference type="Proteomes" id="UP000032614"/>
    </source>
</evidence>
<gene>
    <name evidence="4" type="ORF">OI25_6161</name>
</gene>
<dbReference type="KEGG" id="bfn:OI25_6161"/>
<dbReference type="InterPro" id="IPR015393">
    <property type="entry name" value="DUF1972"/>
</dbReference>
<name>A0AAU8T5T7_9BURK</name>
<dbReference type="AlphaFoldDB" id="A0AAU8T5T7"/>
<dbReference type="Proteomes" id="UP000032614">
    <property type="component" value="Chromosome 2"/>
</dbReference>